<evidence type="ECO:0000313" key="3">
    <source>
        <dbReference type="Proteomes" id="UP000001568"/>
    </source>
</evidence>
<keyword evidence="3" id="KW-1185">Reference proteome</keyword>
<dbReference type="Gramene" id="ABO98931">
    <property type="protein sequence ID" value="ABO98931"/>
    <property type="gene ID" value="OSTLU_26824"/>
</dbReference>
<dbReference type="RefSeq" id="XP_001420638.1">
    <property type="nucleotide sequence ID" value="XM_001420601.1"/>
</dbReference>
<gene>
    <name evidence="2" type="ORF">OSTLU_26824</name>
</gene>
<sequence>MRVVGAVSCAPTTSNQDDDDDDARAVASLRARLHAPRHGETLRAKCVRLRDAVRSRTCSSSEIKGRLARRAETSALAALERWATTARAIEVDLERIVRGDVDKKSLSAMGEEVTRALRDFEWYLREHDVMEDLPFVVDDDCETRSSDETTIDLMRKVLEKDVKDDDASILDTMCDELRARESDYAWRGALLGEVENQARARGWSSENFSYGSTPFASWVAVFVQCDELRERAKTLEEDDLKYVVFGSSAGWLVFYAATTFRGARCEGFEILETLHATASHVLEGAEKKACKKFNVNFCNADMLSSSLCDVGIIVLTSMCWDDAVYDAVLEKLAEELRAGAFVIDYRGNLAQKDKFALVSKDSLRAPVSWNPGQRFYVFKKVA</sequence>
<dbReference type="InterPro" id="IPR029063">
    <property type="entry name" value="SAM-dependent_MTases_sf"/>
</dbReference>
<feature type="region of interest" description="Disordered" evidence="1">
    <location>
        <begin position="1"/>
        <end position="21"/>
    </location>
</feature>
<dbReference type="GeneID" id="5004668"/>
<proteinExistence type="predicted"/>
<dbReference type="HOGENOM" id="CLU_724413_0_0_1"/>
<reference evidence="2 3" key="1">
    <citation type="journal article" date="2007" name="Proc. Natl. Acad. Sci. U.S.A.">
        <title>The tiny eukaryote Ostreococcus provides genomic insights into the paradox of plankton speciation.</title>
        <authorList>
            <person name="Palenik B."/>
            <person name="Grimwood J."/>
            <person name="Aerts A."/>
            <person name="Rouze P."/>
            <person name="Salamov A."/>
            <person name="Putnam N."/>
            <person name="Dupont C."/>
            <person name="Jorgensen R."/>
            <person name="Derelle E."/>
            <person name="Rombauts S."/>
            <person name="Zhou K."/>
            <person name="Otillar R."/>
            <person name="Merchant S.S."/>
            <person name="Podell S."/>
            <person name="Gaasterland T."/>
            <person name="Napoli C."/>
            <person name="Gendler K."/>
            <person name="Manuell A."/>
            <person name="Tai V."/>
            <person name="Vallon O."/>
            <person name="Piganeau G."/>
            <person name="Jancek S."/>
            <person name="Heijde M."/>
            <person name="Jabbari K."/>
            <person name="Bowler C."/>
            <person name="Lohr M."/>
            <person name="Robbens S."/>
            <person name="Werner G."/>
            <person name="Dubchak I."/>
            <person name="Pazour G.J."/>
            <person name="Ren Q."/>
            <person name="Paulsen I."/>
            <person name="Delwiche C."/>
            <person name="Schmutz J."/>
            <person name="Rokhsar D."/>
            <person name="Van de Peer Y."/>
            <person name="Moreau H."/>
            <person name="Grigoriev I.V."/>
        </authorList>
    </citation>
    <scope>NUCLEOTIDE SEQUENCE [LARGE SCALE GENOMIC DNA]</scope>
    <source>
        <strain evidence="2 3">CCE9901</strain>
    </source>
</reference>
<protein>
    <submittedName>
        <fullName evidence="2">Uncharacterized protein</fullName>
    </submittedName>
</protein>
<accession>A4S5N2</accession>
<name>A4S5N2_OSTLU</name>
<dbReference type="OMA" id="ATIETMH"/>
<evidence type="ECO:0000313" key="2">
    <source>
        <dbReference type="EMBL" id="ABO98931.1"/>
    </source>
</evidence>
<dbReference type="OrthoDB" id="568235at2759"/>
<dbReference type="SUPFAM" id="SSF53335">
    <property type="entry name" value="S-adenosyl-L-methionine-dependent methyltransferases"/>
    <property type="match status" value="1"/>
</dbReference>
<dbReference type="EMBL" id="CP000592">
    <property type="protein sequence ID" value="ABO98931.1"/>
    <property type="molecule type" value="Genomic_DNA"/>
</dbReference>
<dbReference type="KEGG" id="olu:OSTLU_26824"/>
<dbReference type="AlphaFoldDB" id="A4S5N2"/>
<dbReference type="Proteomes" id="UP000001568">
    <property type="component" value="Chromosome 12"/>
</dbReference>
<organism evidence="2 3">
    <name type="scientific">Ostreococcus lucimarinus (strain CCE9901)</name>
    <dbReference type="NCBI Taxonomy" id="436017"/>
    <lineage>
        <taxon>Eukaryota</taxon>
        <taxon>Viridiplantae</taxon>
        <taxon>Chlorophyta</taxon>
        <taxon>Mamiellophyceae</taxon>
        <taxon>Mamiellales</taxon>
        <taxon>Bathycoccaceae</taxon>
        <taxon>Ostreococcus</taxon>
    </lineage>
</organism>
<dbReference type="eggNOG" id="ENOG502S8AP">
    <property type="taxonomic scope" value="Eukaryota"/>
</dbReference>
<dbReference type="Gene3D" id="3.40.50.150">
    <property type="entry name" value="Vaccinia Virus protein VP39"/>
    <property type="match status" value="1"/>
</dbReference>
<evidence type="ECO:0000256" key="1">
    <source>
        <dbReference type="SAM" id="MobiDB-lite"/>
    </source>
</evidence>